<dbReference type="AlphaFoldDB" id="A0A840RMR5"/>
<name>A0A840RMR5_9BURK</name>
<evidence type="ECO:0000313" key="2">
    <source>
        <dbReference type="Proteomes" id="UP000571084"/>
    </source>
</evidence>
<sequence>MGVYSLAEGKLIEVGYFDLQFLSFDGKTSYRDWKFMPPPEAIAPLPGLPC</sequence>
<reference evidence="1 2" key="1">
    <citation type="submission" date="2020-08" db="EMBL/GenBank/DDBJ databases">
        <title>Genomic Encyclopedia of Type Strains, Phase IV (KMG-IV): sequencing the most valuable type-strain genomes for metagenomic binning, comparative biology and taxonomic classification.</title>
        <authorList>
            <person name="Goeker M."/>
        </authorList>
    </citation>
    <scope>NUCLEOTIDE SEQUENCE [LARGE SCALE GENOMIC DNA]</scope>
    <source>
        <strain evidence="1 2">DSM 23240</strain>
    </source>
</reference>
<dbReference type="Proteomes" id="UP000571084">
    <property type="component" value="Unassembled WGS sequence"/>
</dbReference>
<accession>A0A840RMR5</accession>
<comment type="caution">
    <text evidence="1">The sequence shown here is derived from an EMBL/GenBank/DDBJ whole genome shotgun (WGS) entry which is preliminary data.</text>
</comment>
<dbReference type="EMBL" id="JACHHQ010000001">
    <property type="protein sequence ID" value="MBB5198965.1"/>
    <property type="molecule type" value="Genomic_DNA"/>
</dbReference>
<keyword evidence="2" id="KW-1185">Reference proteome</keyword>
<dbReference type="RefSeq" id="WP_168053271.1">
    <property type="nucleotide sequence ID" value="NZ_JAAOZT010000002.1"/>
</dbReference>
<evidence type="ECO:0000313" key="1">
    <source>
        <dbReference type="EMBL" id="MBB5198965.1"/>
    </source>
</evidence>
<proteinExistence type="predicted"/>
<protein>
    <submittedName>
        <fullName evidence="1">Uncharacterized protein</fullName>
    </submittedName>
</protein>
<gene>
    <name evidence="1" type="ORF">HNR39_000775</name>
</gene>
<organism evidence="1 2">
    <name type="scientific">Glaciimonas immobilis</name>
    <dbReference type="NCBI Taxonomy" id="728004"/>
    <lineage>
        <taxon>Bacteria</taxon>
        <taxon>Pseudomonadati</taxon>
        <taxon>Pseudomonadota</taxon>
        <taxon>Betaproteobacteria</taxon>
        <taxon>Burkholderiales</taxon>
        <taxon>Oxalobacteraceae</taxon>
        <taxon>Glaciimonas</taxon>
    </lineage>
</organism>